<dbReference type="EMBL" id="QEOB01000003">
    <property type="protein sequence ID" value="PVX85676.1"/>
    <property type="molecule type" value="Genomic_DNA"/>
</dbReference>
<keyword evidence="3" id="KW-1185">Reference proteome</keyword>
<sequence>MSTATIQASEFSRLLMRAAKVLDRTGARTPEAIRKVVATSMQADIGQLPAKKQQRFAQSIALFAQGFDDALTAVADAAVEVAPSRTPGAGHSRRAPAQRARTAVDPRAGRRAGASSAEAEMFAEAMAARAKLAREGKLLEPAEFMGRAGVTRQAINQRLKTGSLFTVDGPNGVSYYPAFFVDESLDRRTVARVSRELKELPGASKWAFFTNPRRSLGGLTPLEVIGGKQPGRRQGGRNSIDQVGKVNLSMVLRAAAGYAEE</sequence>
<accession>A0ABX5KS50</accession>
<comment type="caution">
    <text evidence="2">The sequence shown here is derived from an EMBL/GenBank/DDBJ whole genome shotgun (WGS) entry which is preliminary data.</text>
</comment>
<reference evidence="2 3" key="1">
    <citation type="submission" date="2018-05" db="EMBL/GenBank/DDBJ databases">
        <title>Genomic Encyclopedia of Type Strains, Phase IV (KMG-V): Genome sequencing to study the core and pangenomes of soil and plant-associated prokaryotes.</title>
        <authorList>
            <person name="Whitman W."/>
        </authorList>
    </citation>
    <scope>NUCLEOTIDE SEQUENCE [LARGE SCALE GENOMIC DNA]</scope>
    <source>
        <strain evidence="2 3">SCZa-39</strain>
    </source>
</reference>
<name>A0ABX5KS50_9BURK</name>
<dbReference type="RefSeq" id="WP_116610195.1">
    <property type="nucleotide sequence ID" value="NZ_QEOB01000003.1"/>
</dbReference>
<gene>
    <name evidence="2" type="ORF">C7402_103253</name>
</gene>
<evidence type="ECO:0000313" key="2">
    <source>
        <dbReference type="EMBL" id="PVX85676.1"/>
    </source>
</evidence>
<evidence type="ECO:0000313" key="3">
    <source>
        <dbReference type="Proteomes" id="UP000245712"/>
    </source>
</evidence>
<evidence type="ECO:0000256" key="1">
    <source>
        <dbReference type="SAM" id="MobiDB-lite"/>
    </source>
</evidence>
<protein>
    <recommendedName>
        <fullName evidence="4">DUF2384 domain-containing protein</fullName>
    </recommendedName>
</protein>
<organism evidence="2 3">
    <name type="scientific">Paraburkholderia unamae</name>
    <dbReference type="NCBI Taxonomy" id="219649"/>
    <lineage>
        <taxon>Bacteria</taxon>
        <taxon>Pseudomonadati</taxon>
        <taxon>Pseudomonadota</taxon>
        <taxon>Betaproteobacteria</taxon>
        <taxon>Burkholderiales</taxon>
        <taxon>Burkholderiaceae</taxon>
        <taxon>Paraburkholderia</taxon>
    </lineage>
</organism>
<dbReference type="Proteomes" id="UP000245712">
    <property type="component" value="Unassembled WGS sequence"/>
</dbReference>
<evidence type="ECO:0008006" key="4">
    <source>
        <dbReference type="Google" id="ProtNLM"/>
    </source>
</evidence>
<feature type="region of interest" description="Disordered" evidence="1">
    <location>
        <begin position="84"/>
        <end position="111"/>
    </location>
</feature>
<proteinExistence type="predicted"/>